<dbReference type="InterPro" id="IPR016167">
    <property type="entry name" value="FAD-bd_PCMH_sub1"/>
</dbReference>
<keyword evidence="6" id="KW-1185">Reference proteome</keyword>
<evidence type="ECO:0000256" key="2">
    <source>
        <dbReference type="ARBA" id="ARBA00022827"/>
    </source>
</evidence>
<dbReference type="InterPro" id="IPR016166">
    <property type="entry name" value="FAD-bd_PCMH"/>
</dbReference>
<dbReference type="PANTHER" id="PTHR42659">
    <property type="entry name" value="XANTHINE DEHYDROGENASE SUBUNIT C-RELATED"/>
    <property type="match status" value="1"/>
</dbReference>
<dbReference type="SUPFAM" id="SSF55447">
    <property type="entry name" value="CO dehydrogenase flavoprotein C-terminal domain-like"/>
    <property type="match status" value="1"/>
</dbReference>
<evidence type="ECO:0000256" key="3">
    <source>
        <dbReference type="ARBA" id="ARBA00023002"/>
    </source>
</evidence>
<dbReference type="InterPro" id="IPR036318">
    <property type="entry name" value="FAD-bd_PCMH-like_sf"/>
</dbReference>
<evidence type="ECO:0000256" key="1">
    <source>
        <dbReference type="ARBA" id="ARBA00022630"/>
    </source>
</evidence>
<dbReference type="SUPFAM" id="SSF56176">
    <property type="entry name" value="FAD-binding/transporter-associated domain-like"/>
    <property type="match status" value="1"/>
</dbReference>
<dbReference type="AlphaFoldDB" id="A0A1Y6K402"/>
<gene>
    <name evidence="5" type="ORF">CFX1CAM_1328</name>
</gene>
<dbReference type="Pfam" id="PF03450">
    <property type="entry name" value="CO_deh_flav_C"/>
    <property type="match status" value="1"/>
</dbReference>
<dbReference type="InterPro" id="IPR051312">
    <property type="entry name" value="Diverse_Substr_Oxidored"/>
</dbReference>
<accession>A0A1Y6K402</accession>
<dbReference type="Gene3D" id="3.30.390.50">
    <property type="entry name" value="CO dehydrogenase flavoprotein, C-terminal domain"/>
    <property type="match status" value="1"/>
</dbReference>
<dbReference type="EMBL" id="LT859958">
    <property type="protein sequence ID" value="SMX54393.1"/>
    <property type="molecule type" value="Genomic_DNA"/>
</dbReference>
<dbReference type="Proteomes" id="UP000195514">
    <property type="component" value="Chromosome I"/>
</dbReference>
<dbReference type="RefSeq" id="WP_087862241.1">
    <property type="nucleotide sequence ID" value="NZ_LT859958.1"/>
</dbReference>
<organism evidence="5 6">
    <name type="scientific">Candidatus Brevifilum fermentans</name>
    <dbReference type="NCBI Taxonomy" id="1986204"/>
    <lineage>
        <taxon>Bacteria</taxon>
        <taxon>Bacillati</taxon>
        <taxon>Chloroflexota</taxon>
        <taxon>Anaerolineae</taxon>
        <taxon>Anaerolineales</taxon>
        <taxon>Anaerolineaceae</taxon>
        <taxon>Candidatus Brevifilum</taxon>
    </lineage>
</organism>
<sequence>MKLWQELRQPTTITEAIEVLTTAPQPAMPIAGGSDLLLDIRQGRLAPVHTLVDLKSVPEMNVIEQRGQELFIGASISITNIIQNELTLKNARALVEACNLIAGPQVRNTATLGGNVAHALPAADGTIAMLALNAHAEVASKAGLRRMLFQDLFLGPGNSAIDKTCELITGFYLMLANRGQASCFKRIMRPQGVALPILNCAVWVCRDVDTVIDVRISVGPGGPVPFRATEAEAILKGRPLDQDQINKALEKLLSQANFRTSPLRATASYRQHLIKTLFKDTLTEAWIRAA</sequence>
<evidence type="ECO:0000259" key="4">
    <source>
        <dbReference type="PROSITE" id="PS51387"/>
    </source>
</evidence>
<feature type="domain" description="FAD-binding PCMH-type" evidence="4">
    <location>
        <begin position="1"/>
        <end position="178"/>
    </location>
</feature>
<dbReference type="GO" id="GO:0016491">
    <property type="term" value="F:oxidoreductase activity"/>
    <property type="evidence" value="ECO:0007669"/>
    <property type="project" value="UniProtKB-KW"/>
</dbReference>
<dbReference type="PROSITE" id="PS51387">
    <property type="entry name" value="FAD_PCMH"/>
    <property type="match status" value="1"/>
</dbReference>
<dbReference type="Gene3D" id="3.30.465.10">
    <property type="match status" value="1"/>
</dbReference>
<keyword evidence="3" id="KW-0560">Oxidoreductase</keyword>
<proteinExistence type="predicted"/>
<dbReference type="SMART" id="SM01092">
    <property type="entry name" value="CO_deh_flav_C"/>
    <property type="match status" value="1"/>
</dbReference>
<evidence type="ECO:0000313" key="5">
    <source>
        <dbReference type="EMBL" id="SMX54393.1"/>
    </source>
</evidence>
<dbReference type="GO" id="GO:0071949">
    <property type="term" value="F:FAD binding"/>
    <property type="evidence" value="ECO:0007669"/>
    <property type="project" value="InterPro"/>
</dbReference>
<keyword evidence="1" id="KW-0285">Flavoprotein</keyword>
<dbReference type="InterPro" id="IPR016169">
    <property type="entry name" value="FAD-bd_PCMH_sub2"/>
</dbReference>
<name>A0A1Y6K402_9CHLR</name>
<keyword evidence="2" id="KW-0274">FAD</keyword>
<dbReference type="InterPro" id="IPR036683">
    <property type="entry name" value="CO_DH_flav_C_dom_sf"/>
</dbReference>
<dbReference type="Gene3D" id="3.30.43.10">
    <property type="entry name" value="Uridine Diphospho-n-acetylenolpyruvylglucosamine Reductase, domain 2"/>
    <property type="match status" value="1"/>
</dbReference>
<protein>
    <submittedName>
        <fullName evidence="5">Putative oxidoreductase</fullName>
    </submittedName>
</protein>
<evidence type="ECO:0000313" key="6">
    <source>
        <dbReference type="Proteomes" id="UP000195514"/>
    </source>
</evidence>
<dbReference type="InterPro" id="IPR002346">
    <property type="entry name" value="Mopterin_DH_FAD-bd"/>
</dbReference>
<dbReference type="Pfam" id="PF00941">
    <property type="entry name" value="FAD_binding_5"/>
    <property type="match status" value="1"/>
</dbReference>
<reference evidence="6" key="1">
    <citation type="submission" date="2017-05" db="EMBL/GenBank/DDBJ databases">
        <authorList>
            <person name="Kirkegaard R."/>
            <person name="Mcilroy J S."/>
        </authorList>
    </citation>
    <scope>NUCLEOTIDE SEQUENCE [LARGE SCALE GENOMIC DNA]</scope>
</reference>
<dbReference type="OrthoDB" id="9789842at2"/>
<dbReference type="PANTHER" id="PTHR42659:SF2">
    <property type="entry name" value="XANTHINE DEHYDROGENASE SUBUNIT C-RELATED"/>
    <property type="match status" value="1"/>
</dbReference>
<dbReference type="InterPro" id="IPR005107">
    <property type="entry name" value="CO_DH_flav_C"/>
</dbReference>
<dbReference type="KEGG" id="abat:CFX1CAM_1328"/>